<dbReference type="PANTHER" id="PTHR31138">
    <property type="entry name" value="CHROMOSOME 19, WHOLE GENOME SHOTGUN SEQUENCE"/>
    <property type="match status" value="1"/>
</dbReference>
<protein>
    <recommendedName>
        <fullName evidence="1">HAM1-like N-terminal domain-containing protein</fullName>
    </recommendedName>
</protein>
<organism evidence="2 3">
    <name type="scientific">Hydnum rufescens UP504</name>
    <dbReference type="NCBI Taxonomy" id="1448309"/>
    <lineage>
        <taxon>Eukaryota</taxon>
        <taxon>Fungi</taxon>
        <taxon>Dikarya</taxon>
        <taxon>Basidiomycota</taxon>
        <taxon>Agaricomycotina</taxon>
        <taxon>Agaricomycetes</taxon>
        <taxon>Cantharellales</taxon>
        <taxon>Hydnaceae</taxon>
        <taxon>Hydnum</taxon>
    </lineage>
</organism>
<proteinExistence type="predicted"/>
<gene>
    <name evidence="2" type="ORF">BS47DRAFT_1353631</name>
</gene>
<evidence type="ECO:0000259" key="1">
    <source>
        <dbReference type="Pfam" id="PF19343"/>
    </source>
</evidence>
<dbReference type="Pfam" id="PF19343">
    <property type="entry name" value="HAM1_N"/>
    <property type="match status" value="2"/>
</dbReference>
<name>A0A9P6AH91_9AGAM</name>
<comment type="caution">
    <text evidence="2">The sequence shown here is derived from an EMBL/GenBank/DDBJ whole genome shotgun (WGS) entry which is preliminary data.</text>
</comment>
<evidence type="ECO:0000313" key="3">
    <source>
        <dbReference type="Proteomes" id="UP000886523"/>
    </source>
</evidence>
<reference evidence="2" key="1">
    <citation type="journal article" date="2020" name="Nat. Commun.">
        <title>Large-scale genome sequencing of mycorrhizal fungi provides insights into the early evolution of symbiotic traits.</title>
        <authorList>
            <person name="Miyauchi S."/>
            <person name="Kiss E."/>
            <person name="Kuo A."/>
            <person name="Drula E."/>
            <person name="Kohler A."/>
            <person name="Sanchez-Garcia M."/>
            <person name="Morin E."/>
            <person name="Andreopoulos B."/>
            <person name="Barry K.W."/>
            <person name="Bonito G."/>
            <person name="Buee M."/>
            <person name="Carver A."/>
            <person name="Chen C."/>
            <person name="Cichocki N."/>
            <person name="Clum A."/>
            <person name="Culley D."/>
            <person name="Crous P.W."/>
            <person name="Fauchery L."/>
            <person name="Girlanda M."/>
            <person name="Hayes R.D."/>
            <person name="Keri Z."/>
            <person name="LaButti K."/>
            <person name="Lipzen A."/>
            <person name="Lombard V."/>
            <person name="Magnuson J."/>
            <person name="Maillard F."/>
            <person name="Murat C."/>
            <person name="Nolan M."/>
            <person name="Ohm R.A."/>
            <person name="Pangilinan J."/>
            <person name="Pereira M.F."/>
            <person name="Perotto S."/>
            <person name="Peter M."/>
            <person name="Pfister S."/>
            <person name="Riley R."/>
            <person name="Sitrit Y."/>
            <person name="Stielow J.B."/>
            <person name="Szollosi G."/>
            <person name="Zifcakova L."/>
            <person name="Stursova M."/>
            <person name="Spatafora J.W."/>
            <person name="Tedersoo L."/>
            <person name="Vaario L.M."/>
            <person name="Yamada A."/>
            <person name="Yan M."/>
            <person name="Wang P."/>
            <person name="Xu J."/>
            <person name="Bruns T."/>
            <person name="Baldrian P."/>
            <person name="Vilgalys R."/>
            <person name="Dunand C."/>
            <person name="Henrissat B."/>
            <person name="Grigoriev I.V."/>
            <person name="Hibbett D."/>
            <person name="Nagy L.G."/>
            <person name="Martin F.M."/>
        </authorList>
    </citation>
    <scope>NUCLEOTIDE SEQUENCE</scope>
    <source>
        <strain evidence="2">UP504</strain>
    </source>
</reference>
<dbReference type="EMBL" id="MU129137">
    <property type="protein sequence ID" value="KAF9505774.1"/>
    <property type="molecule type" value="Genomic_DNA"/>
</dbReference>
<dbReference type="Proteomes" id="UP000886523">
    <property type="component" value="Unassembled WGS sequence"/>
</dbReference>
<dbReference type="PANTHER" id="PTHR31138:SF1">
    <property type="entry name" value="PDZ DOMAIN-CONTAINING PROTEIN"/>
    <property type="match status" value="1"/>
</dbReference>
<dbReference type="AlphaFoldDB" id="A0A9P6AH91"/>
<feature type="domain" description="HAM1-like N-terminal" evidence="1">
    <location>
        <begin position="242"/>
        <end position="584"/>
    </location>
</feature>
<dbReference type="InterPro" id="IPR045967">
    <property type="entry name" value="HAM1-like_N"/>
</dbReference>
<dbReference type="OrthoDB" id="5407957at2759"/>
<keyword evidence="3" id="KW-1185">Reference proteome</keyword>
<sequence>MPPSTDETQPLLPANQTHVEEAGAKLKQFVPSQSTRFSIARAIGALQEGKLPSQEQIDKILDALVNSDILKSSSPHSRTVRLSDQGAQTVEDIKGLFIELRHLGIEKNNDDQIQEFLYTSSQVYFDADTHRPSTSSRTKRQAATDAHKAIHSLRTVAQLVLTSVESRELFSRFVLVTRDILADSLKQAARTAAADTTRPSEKGREQGTDWVTVKKKADKAKAGYGSGSLKAEIWPRTDGFQEQYADEKLSESEEAKDRVIECLKAIVYQTQRSPEYLKAIQTIVTLIQNWFGASKDLLISTVDGSKIKDEDEHAREAVAQFKTILERFAGQSLDPVIDAASKAFQYIQNDDRLLKYFDDVGAYLDRILYDEGWMTTNRSYQRGTELYDRGQELIKADAKWKEAAETLQEQLEAFADAILEDEATERVLNRLSDAFSSFSSLASTAGAQLRFGGLGVVRDVFDVMLPRVISAICEIPLPRTEYKSEEIDIAIDDLIFESTSFIPDNIRFVAHNDLSMTQGFAAFSTDLDSSVNLHVDGLRLSAKDVSYWFHKKKGWFAYEDSGLVDIAFKGRGLSFDVKLENAPETARETFFVVSTVEIDLSALEFQVKKNSHWFLSFFGKPFIRSLIESNLRVLLQGQIASYLRTLDLRLFGLQERAIAATNARPSHPSDYLRAIFSTSAFQSSFATTFTHKRKQSGIVKTGPRGSYVLAIGVDEVLFPGKAAARKEGVKWIRDTIHGVVNGTVSQTKEADELDHARRDAARKDGWRSTAFDI</sequence>
<accession>A0A9P6AH91</accession>
<feature type="domain" description="HAM1-like N-terminal" evidence="1">
    <location>
        <begin position="43"/>
        <end position="193"/>
    </location>
</feature>
<evidence type="ECO:0000313" key="2">
    <source>
        <dbReference type="EMBL" id="KAF9505774.1"/>
    </source>
</evidence>